<keyword evidence="2" id="KW-0547">Nucleotide-binding</keyword>
<name>A7SBA3_NEMVE</name>
<dbReference type="InterPro" id="IPR023115">
    <property type="entry name" value="TIF_IF2_dom3"/>
</dbReference>
<evidence type="ECO:0000313" key="9">
    <source>
        <dbReference type="Proteomes" id="UP000001593"/>
    </source>
</evidence>
<proteinExistence type="predicted"/>
<dbReference type="SUPFAM" id="SSF50447">
    <property type="entry name" value="Translation proteins"/>
    <property type="match status" value="2"/>
</dbReference>
<dbReference type="GO" id="GO:0006412">
    <property type="term" value="P:translation"/>
    <property type="evidence" value="ECO:0007669"/>
    <property type="project" value="UniProtKB-KW"/>
</dbReference>
<dbReference type="PANTHER" id="PTHR43381:SF4">
    <property type="entry name" value="EUKARYOTIC TRANSLATION INITIATION FACTOR 5B"/>
    <property type="match status" value="1"/>
</dbReference>
<evidence type="ECO:0000259" key="7">
    <source>
        <dbReference type="Pfam" id="PF14578"/>
    </source>
</evidence>
<comment type="function">
    <text evidence="4">Plays a role in translation initiation. Ribosome-dependent GTPase that promotes the joining of the 60S ribosomal subunit to the pre-initiation complex to form the 80S initiation complex with the initiator methionine-tRNA in the P-site base paired to the start codon. Together with eIF1A (EIF1AX), actively orients the initiator methionine-tRNA in a conformation that allows 60S ribosomal subunit joining to form the 80S initiation complex. Is released after formation of the 80S initiation complex. Its GTPase activity is not essential for ribosomal subunits joining, but GTP hydrolysis is needed for eIF1A (EIF1AX) ejection quickly followed by EIF5B release to form elongation-competent ribosomes. In contrast to its procaryotic homolog, does not promote recruitment of Met-rRNA to the small ribosomal subunit.</text>
</comment>
<reference evidence="8 9" key="1">
    <citation type="journal article" date="2007" name="Science">
        <title>Sea anemone genome reveals ancestral eumetazoan gene repertoire and genomic organization.</title>
        <authorList>
            <person name="Putnam N.H."/>
            <person name="Srivastava M."/>
            <person name="Hellsten U."/>
            <person name="Dirks B."/>
            <person name="Chapman J."/>
            <person name="Salamov A."/>
            <person name="Terry A."/>
            <person name="Shapiro H."/>
            <person name="Lindquist E."/>
            <person name="Kapitonov V.V."/>
            <person name="Jurka J."/>
            <person name="Genikhovich G."/>
            <person name="Grigoriev I.V."/>
            <person name="Lucas S.M."/>
            <person name="Steele R.E."/>
            <person name="Finnerty J.R."/>
            <person name="Technau U."/>
            <person name="Martindale M.Q."/>
            <person name="Rokhsar D.S."/>
        </authorList>
    </citation>
    <scope>NUCLEOTIDE SEQUENCE [LARGE SCALE GENOMIC DNA]</scope>
    <source>
        <strain evidence="9">CH2 X CH6</strain>
    </source>
</reference>
<dbReference type="STRING" id="45351.A7SBA3"/>
<keyword evidence="3" id="KW-0342">GTP-binding</keyword>
<dbReference type="InterPro" id="IPR015760">
    <property type="entry name" value="TIF_IF2"/>
</dbReference>
<dbReference type="GO" id="GO:0005525">
    <property type="term" value="F:GTP binding"/>
    <property type="evidence" value="ECO:0007669"/>
    <property type="project" value="UniProtKB-KW"/>
</dbReference>
<dbReference type="PhylomeDB" id="A7SBA3"/>
<dbReference type="OMA" id="HKQVDIE"/>
<protein>
    <submittedName>
        <fullName evidence="8">Uncharacterized protein</fullName>
    </submittedName>
</protein>
<dbReference type="Pfam" id="PF11987">
    <property type="entry name" value="IF-2"/>
    <property type="match status" value="1"/>
</dbReference>
<keyword evidence="9" id="KW-1185">Reference proteome</keyword>
<dbReference type="Gene3D" id="2.40.30.10">
    <property type="entry name" value="Translation factors"/>
    <property type="match status" value="2"/>
</dbReference>
<dbReference type="InParanoid" id="A7SBA3"/>
<dbReference type="Pfam" id="PF14578">
    <property type="entry name" value="GTP_EFTU_D4"/>
    <property type="match status" value="1"/>
</dbReference>
<evidence type="ECO:0000256" key="1">
    <source>
        <dbReference type="ARBA" id="ARBA00001944"/>
    </source>
</evidence>
<dbReference type="CDD" id="cd03703">
    <property type="entry name" value="aeIF5B_II"/>
    <property type="match status" value="1"/>
</dbReference>
<dbReference type="AlphaFoldDB" id="A7SBA3"/>
<dbReference type="eggNOG" id="KOG1144">
    <property type="taxonomic scope" value="Eukaryota"/>
</dbReference>
<dbReference type="EMBL" id="DS469615">
    <property type="protein sequence ID" value="EDO38964.1"/>
    <property type="molecule type" value="Genomic_DNA"/>
</dbReference>
<dbReference type="FunFam" id="3.40.50.10050:FF:000002">
    <property type="entry name" value="Eukaryotic translation initiation factor 5B"/>
    <property type="match status" value="1"/>
</dbReference>
<comment type="subunit">
    <text evidence="5">Interacts through its C-terminal domain (CTD) with the CTD of eIF1A (EIF1AX) or with the CTD of EIF5 (mutually exclusive) through a common binding site. Interacts with eIF1A (EIF1AX) from the location of the start codon by the 43S complex until the formation of the 80S complex. Interacts with ANXA5 in a calcium and phospholipid-dependent manner.</text>
</comment>
<evidence type="ECO:0000256" key="3">
    <source>
        <dbReference type="ARBA" id="ARBA00023134"/>
    </source>
</evidence>
<sequence>MGDLISQIVILTQTRLAQRLSYSEELEGMILEVKALPGLGTTIDVILVNGTLHEGDTIIVPGIDGPIVTQIRALLTPQPLKELRIKSQYINHKEIKGAQGVKIAAKDLEKALAGIPLLVAQREDEVEHCKAQVSKFLSDVLKSIHLSDRGVYVQASTLGSLEALLEFLKVSKIPYAGVNIGPVHKKDVMKCSIMLEHDVQYAVILAFDVKIEREAQELADNLGVTIFSADIIYHLFDKFTNYREEQKRKKREEFRSVAVFPCKLRILPQHVYNTRSPIVVGVSIESGVLKEGTPVCVPSKNFIDIGVVTGIEANHKSLEEARKGMEVCIKIESTGDAPKLYGRHFDYTDLIVSKISRTSIDAVKDYFREDLQKSDWQLMIELKKLFQIM</sequence>
<evidence type="ECO:0000256" key="4">
    <source>
        <dbReference type="ARBA" id="ARBA00053410"/>
    </source>
</evidence>
<dbReference type="Gene3D" id="3.40.50.10050">
    <property type="entry name" value="Translation initiation factor IF- 2, domain 3"/>
    <property type="match status" value="1"/>
</dbReference>
<dbReference type="CDD" id="cd16266">
    <property type="entry name" value="IF2_aeIF5B_IV"/>
    <property type="match status" value="1"/>
</dbReference>
<gene>
    <name evidence="8" type="ORF">NEMVEDRAFT_v1g168575</name>
</gene>
<dbReference type="InterPro" id="IPR029459">
    <property type="entry name" value="EFTU-type"/>
</dbReference>
<accession>A7SBA3</accession>
<evidence type="ECO:0000256" key="2">
    <source>
        <dbReference type="ARBA" id="ARBA00022741"/>
    </source>
</evidence>
<dbReference type="InterPro" id="IPR009000">
    <property type="entry name" value="Transl_B-barrel_sf"/>
</dbReference>
<feature type="domain" description="Elongation factor Tu-type" evidence="7">
    <location>
        <begin position="261"/>
        <end position="349"/>
    </location>
</feature>
<dbReference type="PANTHER" id="PTHR43381">
    <property type="entry name" value="TRANSLATION INITIATION FACTOR IF-2-RELATED"/>
    <property type="match status" value="1"/>
</dbReference>
<evidence type="ECO:0000259" key="6">
    <source>
        <dbReference type="Pfam" id="PF11987"/>
    </source>
</evidence>
<dbReference type="FunFam" id="2.40.30.10:FF:000013">
    <property type="entry name" value="eukaryotic translation initiation factor 5B"/>
    <property type="match status" value="1"/>
</dbReference>
<dbReference type="HOGENOM" id="CLU_055240_0_0_1"/>
<evidence type="ECO:0000256" key="5">
    <source>
        <dbReference type="ARBA" id="ARBA00061781"/>
    </source>
</evidence>
<evidence type="ECO:0000313" key="8">
    <source>
        <dbReference type="EMBL" id="EDO38964.1"/>
    </source>
</evidence>
<feature type="domain" description="Translation initiation factor IF- 2" evidence="6">
    <location>
        <begin position="131"/>
        <end position="239"/>
    </location>
</feature>
<dbReference type="KEGG" id="nve:5510578"/>
<dbReference type="InterPro" id="IPR036925">
    <property type="entry name" value="TIF_IF2_dom3_sf"/>
</dbReference>
<dbReference type="FunFam" id="2.40.30.10:FF:000026">
    <property type="entry name" value="Eukaryotic translation initiation factor 5B"/>
    <property type="match status" value="1"/>
</dbReference>
<dbReference type="SUPFAM" id="SSF52156">
    <property type="entry name" value="Initiation factor IF2/eIF5b, domain 3"/>
    <property type="match status" value="1"/>
</dbReference>
<dbReference type="Proteomes" id="UP000001593">
    <property type="component" value="Unassembled WGS sequence"/>
</dbReference>
<organism evidence="8 9">
    <name type="scientific">Nematostella vectensis</name>
    <name type="common">Starlet sea anemone</name>
    <dbReference type="NCBI Taxonomy" id="45351"/>
    <lineage>
        <taxon>Eukaryota</taxon>
        <taxon>Metazoa</taxon>
        <taxon>Cnidaria</taxon>
        <taxon>Anthozoa</taxon>
        <taxon>Hexacorallia</taxon>
        <taxon>Actiniaria</taxon>
        <taxon>Edwardsiidae</taxon>
        <taxon>Nematostella</taxon>
    </lineage>
</organism>
<comment type="cofactor">
    <cofactor evidence="1">
        <name>a monovalent cation</name>
        <dbReference type="ChEBI" id="CHEBI:60242"/>
    </cofactor>
</comment>